<feature type="repeat" description="ANK" evidence="3">
    <location>
        <begin position="421"/>
        <end position="441"/>
    </location>
</feature>
<evidence type="ECO:0000313" key="4">
    <source>
        <dbReference type="EMBL" id="SPJ92295.1"/>
    </source>
</evidence>
<organism evidence="4 5">
    <name type="scientific">Fusarium torulosum</name>
    <dbReference type="NCBI Taxonomy" id="33205"/>
    <lineage>
        <taxon>Eukaryota</taxon>
        <taxon>Fungi</taxon>
        <taxon>Dikarya</taxon>
        <taxon>Ascomycota</taxon>
        <taxon>Pezizomycotina</taxon>
        <taxon>Sordariomycetes</taxon>
        <taxon>Hypocreomycetidae</taxon>
        <taxon>Hypocreales</taxon>
        <taxon>Nectriaceae</taxon>
        <taxon>Fusarium</taxon>
    </lineage>
</organism>
<accession>A0AAE8MNZ6</accession>
<dbReference type="PANTHER" id="PTHR24124:SF14">
    <property type="entry name" value="CHROMOSOME UNDETERMINED SCAFFOLD_25, WHOLE GENOME SHOTGUN SEQUENCE"/>
    <property type="match status" value="1"/>
</dbReference>
<dbReference type="PANTHER" id="PTHR24124">
    <property type="entry name" value="ANKYRIN REPEAT FAMILY A"/>
    <property type="match status" value="1"/>
</dbReference>
<feature type="repeat" description="ANK" evidence="3">
    <location>
        <begin position="223"/>
        <end position="256"/>
    </location>
</feature>
<dbReference type="AlphaFoldDB" id="A0AAE8MNZ6"/>
<evidence type="ECO:0000313" key="5">
    <source>
        <dbReference type="Proteomes" id="UP001187734"/>
    </source>
</evidence>
<keyword evidence="2 3" id="KW-0040">ANK repeat</keyword>
<dbReference type="SUPFAM" id="SSF48403">
    <property type="entry name" value="Ankyrin repeat"/>
    <property type="match status" value="1"/>
</dbReference>
<dbReference type="PROSITE" id="PS50088">
    <property type="entry name" value="ANK_REPEAT"/>
    <property type="match status" value="3"/>
</dbReference>
<feature type="repeat" description="ANK" evidence="3">
    <location>
        <begin position="295"/>
        <end position="319"/>
    </location>
</feature>
<keyword evidence="1" id="KW-0677">Repeat</keyword>
<evidence type="ECO:0008006" key="6">
    <source>
        <dbReference type="Google" id="ProtNLM"/>
    </source>
</evidence>
<name>A0AAE8MNZ6_9HYPO</name>
<dbReference type="EMBL" id="ONZP01000940">
    <property type="protein sequence ID" value="SPJ92295.1"/>
    <property type="molecule type" value="Genomic_DNA"/>
</dbReference>
<comment type="caution">
    <text evidence="4">The sequence shown here is derived from an EMBL/GenBank/DDBJ whole genome shotgun (WGS) entry which is preliminary data.</text>
</comment>
<evidence type="ECO:0000256" key="1">
    <source>
        <dbReference type="ARBA" id="ARBA00022737"/>
    </source>
</evidence>
<dbReference type="Gene3D" id="1.25.40.20">
    <property type="entry name" value="Ankyrin repeat-containing domain"/>
    <property type="match status" value="5"/>
</dbReference>
<dbReference type="SMART" id="SM00248">
    <property type="entry name" value="ANK"/>
    <property type="match status" value="10"/>
</dbReference>
<proteinExistence type="predicted"/>
<protein>
    <recommendedName>
        <fullName evidence="6">Ankyrin</fullName>
    </recommendedName>
</protein>
<reference evidence="4" key="1">
    <citation type="submission" date="2018-03" db="EMBL/GenBank/DDBJ databases">
        <authorList>
            <person name="Guldener U."/>
        </authorList>
    </citation>
    <scope>NUCLEOTIDE SEQUENCE</scope>
</reference>
<sequence length="551" mass="62184">MDDEDGDSLRRCNRNNRARAERLHDIAWRLRVTDDKYDNPVKLLFCSIEQGNFEVAKELVENFNVGRQERDEKGRTPFSRAVDADNPRIVELLLSRNIMEVDVADNDGVTPLWRALKRSEITGHSEIAALLIRRADINRPNDAGEYPLLWAIRRDIRSDTLRFLGVSKQSLFSLLLKRKSLNVNQTDSEGRSALLLVVKAGYEKAVEELLKREDIKVNIIDKEGRTALSWAAEKGSRTMVALLLNSTGVDKDLKDNDGRTALSWAVENKSCDWEVPIVELLIDAEGIDSNSKDKNGRTPFSWAATAASLRVVEYLIRSGRVVIDKPDNDGRTPLSWSAEYKRLDVVKCLLSNKDVNANSHDFNHKTPLTWATCQGNEKVMSLLAAKDTNTLHRIASARPERPEQVKLLLDAGYEACRLDHRGRTPLHYAVLANNMESVKLLALCAPESLNMEDTAGSTPLGLVGTKSHSLAELLLEKGARTDGIEANVLFQASKDSLESIICLCKQGETQRLQYMTRDHLSKEFERSLPSHYPRMRLLYVDCTFYLPEKWT</sequence>
<evidence type="ECO:0000256" key="2">
    <source>
        <dbReference type="ARBA" id="ARBA00023043"/>
    </source>
</evidence>
<dbReference type="Pfam" id="PF12796">
    <property type="entry name" value="Ank_2"/>
    <property type="match status" value="4"/>
</dbReference>
<dbReference type="PROSITE" id="PS50297">
    <property type="entry name" value="ANK_REP_REGION"/>
    <property type="match status" value="2"/>
</dbReference>
<keyword evidence="5" id="KW-1185">Reference proteome</keyword>
<dbReference type="InterPro" id="IPR002110">
    <property type="entry name" value="Ankyrin_rpt"/>
</dbReference>
<dbReference type="GO" id="GO:0005634">
    <property type="term" value="C:nucleus"/>
    <property type="evidence" value="ECO:0007669"/>
    <property type="project" value="TreeGrafter"/>
</dbReference>
<evidence type="ECO:0000256" key="3">
    <source>
        <dbReference type="PROSITE-ProRule" id="PRU00023"/>
    </source>
</evidence>
<dbReference type="GO" id="GO:0010468">
    <property type="term" value="P:regulation of gene expression"/>
    <property type="evidence" value="ECO:0007669"/>
    <property type="project" value="TreeGrafter"/>
</dbReference>
<gene>
    <name evidence="4" type="ORF">FTOL_13671</name>
</gene>
<dbReference type="InterPro" id="IPR036770">
    <property type="entry name" value="Ankyrin_rpt-contain_sf"/>
</dbReference>
<dbReference type="Proteomes" id="UP001187734">
    <property type="component" value="Unassembled WGS sequence"/>
</dbReference>